<evidence type="ECO:0000313" key="3">
    <source>
        <dbReference type="Proteomes" id="UP000001420"/>
    </source>
</evidence>
<dbReference type="KEGG" id="pma:Pro_1468"/>
<dbReference type="PATRIC" id="fig|167539.5.peg.1544"/>
<keyword evidence="1" id="KW-0472">Membrane</keyword>
<dbReference type="AlphaFoldDB" id="Q7VAJ4"/>
<dbReference type="EnsemblBacteria" id="AAQ00512">
    <property type="protein sequence ID" value="AAQ00512"/>
    <property type="gene ID" value="Pro_1468"/>
</dbReference>
<feature type="transmembrane region" description="Helical" evidence="1">
    <location>
        <begin position="49"/>
        <end position="69"/>
    </location>
</feature>
<keyword evidence="1" id="KW-1133">Transmembrane helix</keyword>
<gene>
    <name evidence="2" type="ordered locus">Pro_1468</name>
</gene>
<keyword evidence="1" id="KW-0812">Transmembrane</keyword>
<name>Q7VAJ4_PROMA</name>
<keyword evidence="3" id="KW-1185">Reference proteome</keyword>
<dbReference type="eggNOG" id="ENOG5031W4I">
    <property type="taxonomic scope" value="Bacteria"/>
</dbReference>
<dbReference type="Proteomes" id="UP000001420">
    <property type="component" value="Chromosome"/>
</dbReference>
<evidence type="ECO:0000313" key="2">
    <source>
        <dbReference type="EMBL" id="AAQ00512.1"/>
    </source>
</evidence>
<protein>
    <submittedName>
        <fullName evidence="2">Predicted membrane protein</fullName>
    </submittedName>
</protein>
<evidence type="ECO:0000256" key="1">
    <source>
        <dbReference type="SAM" id="Phobius"/>
    </source>
</evidence>
<feature type="transmembrane region" description="Helical" evidence="1">
    <location>
        <begin position="12"/>
        <end position="29"/>
    </location>
</feature>
<dbReference type="EMBL" id="AE017126">
    <property type="protein sequence ID" value="AAQ00512.1"/>
    <property type="molecule type" value="Genomic_DNA"/>
</dbReference>
<accession>Q7VAJ4</accession>
<organism evidence="2 3">
    <name type="scientific">Prochlorococcus marinus (strain SARG / CCMP1375 / SS120)</name>
    <dbReference type="NCBI Taxonomy" id="167539"/>
    <lineage>
        <taxon>Bacteria</taxon>
        <taxon>Bacillati</taxon>
        <taxon>Cyanobacteriota</taxon>
        <taxon>Cyanophyceae</taxon>
        <taxon>Synechococcales</taxon>
        <taxon>Prochlorococcaceae</taxon>
        <taxon>Prochlorococcus</taxon>
    </lineage>
</organism>
<dbReference type="OrthoDB" id="542311at2"/>
<dbReference type="HOGENOM" id="CLU_2059297_0_0_3"/>
<reference evidence="2 3" key="1">
    <citation type="journal article" date="2003" name="Proc. Natl. Acad. Sci. U.S.A.">
        <title>Genome sequence of the cyanobacterium Prochlorococcus marinus SS120, a nearly minimal oxyphototrophic genome.</title>
        <authorList>
            <person name="Dufresne A."/>
            <person name="Salanoubat M."/>
            <person name="Partensky F."/>
            <person name="Artiguenave F."/>
            <person name="Axmann I.M."/>
            <person name="Barbe V."/>
            <person name="Duprat S."/>
            <person name="Galperin M.Y."/>
            <person name="Koonin E.V."/>
            <person name="Le Gall F."/>
            <person name="Makarova K.S."/>
            <person name="Ostrowski M."/>
            <person name="Oztas S."/>
            <person name="Robert C."/>
            <person name="Rogozin I.B."/>
            <person name="Scanlan D.J."/>
            <person name="Tandeau de Marsac N."/>
            <person name="Weissenbach J."/>
            <person name="Wincker P."/>
            <person name="Wolf Y.I."/>
            <person name="Hess W.R."/>
        </authorList>
    </citation>
    <scope>NUCLEOTIDE SEQUENCE [LARGE SCALE GENOMIC DNA]</scope>
    <source>
        <strain evidence="3">SARG / CCMP1375 / SS120</strain>
    </source>
</reference>
<feature type="transmembrane region" description="Helical" evidence="1">
    <location>
        <begin position="81"/>
        <end position="103"/>
    </location>
</feature>
<proteinExistence type="predicted"/>
<sequence>MQNMIETKTIAWIGGSMVIFFLFVFVYVIQTKIQRWNNDKISPLPLEGFLSITSYISSLAGLTIMFTGVLETYTFSPVNSIVASLALSFTTGIPMWGVVKGLLKEIESGELKEIVPGKF</sequence>